<dbReference type="GO" id="GO:1904491">
    <property type="term" value="P:protein localization to ciliary transition zone"/>
    <property type="evidence" value="ECO:0007669"/>
    <property type="project" value="TreeGrafter"/>
</dbReference>
<feature type="domain" description="Tectonic-1-3 N-terminal" evidence="8">
    <location>
        <begin position="44"/>
        <end position="149"/>
    </location>
</feature>
<comment type="caution">
    <text evidence="9">The sequence shown here is derived from an EMBL/GenBank/DDBJ whole genome shotgun (WGS) entry which is preliminary data.</text>
</comment>
<gene>
    <name evidence="9" type="ORF">GDO86_002061</name>
</gene>
<evidence type="ECO:0000259" key="7">
    <source>
        <dbReference type="Pfam" id="PF07773"/>
    </source>
</evidence>
<dbReference type="EMBL" id="JAACNH010000001">
    <property type="protein sequence ID" value="KAG8456117.1"/>
    <property type="molecule type" value="Genomic_DNA"/>
</dbReference>
<dbReference type="GO" id="GO:0060271">
    <property type="term" value="P:cilium assembly"/>
    <property type="evidence" value="ECO:0007669"/>
    <property type="project" value="TreeGrafter"/>
</dbReference>
<dbReference type="Pfam" id="PF07773">
    <property type="entry name" value="TCTN_DUF1619"/>
    <property type="match status" value="2"/>
</dbReference>
<dbReference type="InterPro" id="IPR040354">
    <property type="entry name" value="TCTN1-3"/>
</dbReference>
<evidence type="ECO:0000256" key="1">
    <source>
        <dbReference type="ARBA" id="ARBA00007633"/>
    </source>
</evidence>
<dbReference type="Pfam" id="PF25752">
    <property type="entry name" value="DUF1619_N"/>
    <property type="match status" value="1"/>
</dbReference>
<evidence type="ECO:0000256" key="6">
    <source>
        <dbReference type="SAM" id="MobiDB-lite"/>
    </source>
</evidence>
<evidence type="ECO:0000256" key="2">
    <source>
        <dbReference type="ARBA" id="ARBA00011495"/>
    </source>
</evidence>
<proteinExistence type="inferred from homology"/>
<comment type="subunit">
    <text evidence="2">Part of the tectonic-like complex (also named B9 complex).</text>
</comment>
<feature type="region of interest" description="Disordered" evidence="6">
    <location>
        <begin position="1"/>
        <end position="37"/>
    </location>
</feature>
<reference evidence="9" key="1">
    <citation type="thesis" date="2020" institute="ProQuest LLC" country="789 East Eisenhower Parkway, Ann Arbor, MI, USA">
        <title>Comparative Genomics and Chromosome Evolution.</title>
        <authorList>
            <person name="Mudd A.B."/>
        </authorList>
    </citation>
    <scope>NUCLEOTIDE SEQUENCE</scope>
    <source>
        <strain evidence="9">Female2</strain>
        <tissue evidence="9">Blood</tissue>
    </source>
</reference>
<dbReference type="OrthoDB" id="2104337at2759"/>
<dbReference type="PANTHER" id="PTHR14611">
    <property type="entry name" value="TECTONIC FAMILY MEMBER"/>
    <property type="match status" value="1"/>
</dbReference>
<protein>
    <recommendedName>
        <fullName evidence="11">Tectonic family member 1</fullName>
    </recommendedName>
</protein>
<evidence type="ECO:0000313" key="10">
    <source>
        <dbReference type="Proteomes" id="UP000812440"/>
    </source>
</evidence>
<evidence type="ECO:0008006" key="11">
    <source>
        <dbReference type="Google" id="ProtNLM"/>
    </source>
</evidence>
<keyword evidence="3" id="KW-0732">Signal</keyword>
<dbReference type="PANTHER" id="PTHR14611:SF1">
    <property type="entry name" value="TECTONIC-1"/>
    <property type="match status" value="1"/>
</dbReference>
<evidence type="ECO:0000256" key="4">
    <source>
        <dbReference type="ARBA" id="ARBA00022794"/>
    </source>
</evidence>
<keyword evidence="10" id="KW-1185">Reference proteome</keyword>
<dbReference type="Proteomes" id="UP000812440">
    <property type="component" value="Chromosome 1"/>
</dbReference>
<evidence type="ECO:0000259" key="8">
    <source>
        <dbReference type="Pfam" id="PF25752"/>
    </source>
</evidence>
<evidence type="ECO:0000256" key="5">
    <source>
        <dbReference type="ARBA" id="ARBA00023180"/>
    </source>
</evidence>
<dbReference type="InterPro" id="IPR011677">
    <property type="entry name" value="TCTN1-3_dom"/>
</dbReference>
<keyword evidence="4" id="KW-0970">Cilium biogenesis/degradation</keyword>
<dbReference type="GO" id="GO:0036038">
    <property type="term" value="C:MKS complex"/>
    <property type="evidence" value="ECO:0007669"/>
    <property type="project" value="TreeGrafter"/>
</dbReference>
<organism evidence="9 10">
    <name type="scientific">Hymenochirus boettgeri</name>
    <name type="common">Congo dwarf clawed frog</name>
    <dbReference type="NCBI Taxonomy" id="247094"/>
    <lineage>
        <taxon>Eukaryota</taxon>
        <taxon>Metazoa</taxon>
        <taxon>Chordata</taxon>
        <taxon>Craniata</taxon>
        <taxon>Vertebrata</taxon>
        <taxon>Euteleostomi</taxon>
        <taxon>Amphibia</taxon>
        <taxon>Batrachia</taxon>
        <taxon>Anura</taxon>
        <taxon>Pipoidea</taxon>
        <taxon>Pipidae</taxon>
        <taxon>Pipinae</taxon>
        <taxon>Hymenochirus</taxon>
    </lineage>
</organism>
<dbReference type="AlphaFoldDB" id="A0A8T2KL94"/>
<accession>A0A8T2KL94</accession>
<feature type="domain" description="Tectonic-1-3" evidence="7">
    <location>
        <begin position="344"/>
        <end position="525"/>
    </location>
</feature>
<sequence length="552" mass="59210">ENGTDSWGVDDPNITETKLGSAENDKPSLTVRNTGSSEVQETKALPAPVTNIASLCVCDLLVGQCDVNCCCDSDCNLSDFSLFSGCSVPVVTVDSQLCTQETIQYSITSGQRTVTAVENINPSIFCIQTANYQPALFYITPDVPTANNFDNLLATHSKSSFGSAMDVPSTPQNIIKYEYGSLILTTNSYLTLPAPLGTARCTDRNPVGFLVNQDSMCSLGMSFRSCSNPVLSLRSYTDVKILSSSHLLLQINITVQSISMKSLSGISIPNSVSDYVPTLDNTTGICNNVVLGGNYQIIYTEQGTILDVIASFLLGAVNTTAGPIQQNFKVHFTQNGTSPSPLSGNPGYVAGLPIVAGYKEPQSGIIQNTNRFGQLTILKSSADQNCLTQEGNRAAILFGYNMASGCKLQYPVACQIAAVSILNVLKGQQFPEYVASFGNSQPQNFLDWVPITILISTLPQTSTASCKIPISFDLEVRWTKYGSLVNPQAQIVNVTEKITYAFVPDTNLGSGNFLQISTSVTFLDVSAPAVPGYKVPPTIDAKLPFDFFSPFV</sequence>
<dbReference type="InterPro" id="IPR057724">
    <property type="entry name" value="TCTN1-3_N"/>
</dbReference>
<name>A0A8T2KL94_9PIPI</name>
<feature type="non-terminal residue" evidence="9">
    <location>
        <position position="1"/>
    </location>
</feature>
<keyword evidence="5" id="KW-0325">Glycoprotein</keyword>
<comment type="similarity">
    <text evidence="1">Belongs to the tectonic family.</text>
</comment>
<feature type="domain" description="Tectonic-1-3" evidence="7">
    <location>
        <begin position="176"/>
        <end position="334"/>
    </location>
</feature>
<evidence type="ECO:0000256" key="3">
    <source>
        <dbReference type="ARBA" id="ARBA00022729"/>
    </source>
</evidence>
<evidence type="ECO:0000313" key="9">
    <source>
        <dbReference type="EMBL" id="KAG8456117.1"/>
    </source>
</evidence>